<sequence>MGVSVYLIIVIVFVILSFGIWSCIIAYCIYQKCNPKSNRRQSNHVDESRGRRYLAFDIQDDLSRVSERPFSITERMEVPPPYEEAIKHNAFRGYSLYTANDVLDETQRPNSNESSNFLEILPQNPVSPTCNQPGSPQNVLASTSGCSSHQARSGADSSCASNPLTTISEEFDEYDA</sequence>
<evidence type="ECO:0000256" key="1">
    <source>
        <dbReference type="SAM" id="MobiDB-lite"/>
    </source>
</evidence>
<feature type="compositionally biased region" description="Polar residues" evidence="1">
    <location>
        <begin position="108"/>
        <end position="117"/>
    </location>
</feature>
<evidence type="ECO:0000313" key="3">
    <source>
        <dbReference type="EMBL" id="KFM70483.1"/>
    </source>
</evidence>
<keyword evidence="2" id="KW-0472">Membrane</keyword>
<gene>
    <name evidence="3" type="ORF">X975_14818</name>
</gene>
<dbReference type="OrthoDB" id="6434176at2759"/>
<reference evidence="3 4" key="1">
    <citation type="submission" date="2013-11" db="EMBL/GenBank/DDBJ databases">
        <title>Genome sequencing of Stegodyphus mimosarum.</title>
        <authorList>
            <person name="Bechsgaard J."/>
        </authorList>
    </citation>
    <scope>NUCLEOTIDE SEQUENCE [LARGE SCALE GENOMIC DNA]</scope>
</reference>
<organism evidence="3 4">
    <name type="scientific">Stegodyphus mimosarum</name>
    <name type="common">African social velvet spider</name>
    <dbReference type="NCBI Taxonomy" id="407821"/>
    <lineage>
        <taxon>Eukaryota</taxon>
        <taxon>Metazoa</taxon>
        <taxon>Ecdysozoa</taxon>
        <taxon>Arthropoda</taxon>
        <taxon>Chelicerata</taxon>
        <taxon>Arachnida</taxon>
        <taxon>Araneae</taxon>
        <taxon>Araneomorphae</taxon>
        <taxon>Entelegynae</taxon>
        <taxon>Eresoidea</taxon>
        <taxon>Eresidae</taxon>
        <taxon>Stegodyphus</taxon>
    </lineage>
</organism>
<keyword evidence="2" id="KW-1133">Transmembrane helix</keyword>
<protein>
    <submittedName>
        <fullName evidence="3">Uncharacterized protein</fullName>
    </submittedName>
</protein>
<dbReference type="Proteomes" id="UP000054359">
    <property type="component" value="Unassembled WGS sequence"/>
</dbReference>
<proteinExistence type="predicted"/>
<feature type="compositionally biased region" description="Polar residues" evidence="1">
    <location>
        <begin position="124"/>
        <end position="168"/>
    </location>
</feature>
<keyword evidence="2" id="KW-0812">Transmembrane</keyword>
<keyword evidence="4" id="KW-1185">Reference proteome</keyword>
<evidence type="ECO:0000256" key="2">
    <source>
        <dbReference type="SAM" id="Phobius"/>
    </source>
</evidence>
<feature type="transmembrane region" description="Helical" evidence="2">
    <location>
        <begin position="6"/>
        <end position="30"/>
    </location>
</feature>
<dbReference type="EMBL" id="KK117448">
    <property type="protein sequence ID" value="KFM70483.1"/>
    <property type="molecule type" value="Genomic_DNA"/>
</dbReference>
<feature type="non-terminal residue" evidence="3">
    <location>
        <position position="176"/>
    </location>
</feature>
<name>A0A087TZE4_STEMI</name>
<evidence type="ECO:0000313" key="4">
    <source>
        <dbReference type="Proteomes" id="UP000054359"/>
    </source>
</evidence>
<dbReference type="AlphaFoldDB" id="A0A087TZE4"/>
<accession>A0A087TZE4</accession>
<feature type="region of interest" description="Disordered" evidence="1">
    <location>
        <begin position="106"/>
        <end position="176"/>
    </location>
</feature>